<dbReference type="SMART" id="SM00743">
    <property type="entry name" value="Agenet"/>
    <property type="match status" value="2"/>
</dbReference>
<dbReference type="PANTHER" id="PTHR31917:SF148">
    <property type="entry name" value="DUF724 DOMAIN-CONTAINING PROTEIN 2"/>
    <property type="match status" value="1"/>
</dbReference>
<dbReference type="CDD" id="cd20406">
    <property type="entry name" value="Tudor_Agenet_AtDUF_rpt2_4"/>
    <property type="match status" value="1"/>
</dbReference>
<dbReference type="OrthoDB" id="938602at2759"/>
<dbReference type="AlphaFoldDB" id="A0A9Q1JLB3"/>
<dbReference type="InterPro" id="IPR014002">
    <property type="entry name" value="Agenet_dom_plant"/>
</dbReference>
<feature type="domain" description="Agenet" evidence="1">
    <location>
        <begin position="2"/>
        <end position="70"/>
    </location>
</feature>
<evidence type="ECO:0000259" key="1">
    <source>
        <dbReference type="SMART" id="SM00743"/>
    </source>
</evidence>
<dbReference type="CDD" id="cd20405">
    <property type="entry name" value="Tudor_Agenet_AtDUF_rpt1_3"/>
    <property type="match status" value="1"/>
</dbReference>
<sequence>MPNFQRGDRVEVLCTDEGFKGAYYPATIVAQIDAGEYLIQYDTLLRDDELAPLREMVSPAALRPMPPEIPAGKFVVRGKVDVFANDGWWVGKVIKRLPGRGRTYLVFFESNGELQEATILASLAWFAHNKEMSKRETNPCPLLLNHLLRNMVDLARSGKTDLN</sequence>
<dbReference type="Pfam" id="PF05641">
    <property type="entry name" value="Agenet"/>
    <property type="match status" value="1"/>
</dbReference>
<dbReference type="PANTHER" id="PTHR31917">
    <property type="entry name" value="AGENET DOMAIN-CONTAINING PROTEIN-RELATED"/>
    <property type="match status" value="1"/>
</dbReference>
<protein>
    <recommendedName>
        <fullName evidence="1">Agenet domain-containing protein</fullName>
    </recommendedName>
</protein>
<evidence type="ECO:0000313" key="2">
    <source>
        <dbReference type="EMBL" id="KAJ8423378.1"/>
    </source>
</evidence>
<keyword evidence="3" id="KW-1185">Reference proteome</keyword>
<comment type="caution">
    <text evidence="2">The sequence shown here is derived from an EMBL/GenBank/DDBJ whole genome shotgun (WGS) entry which is preliminary data.</text>
</comment>
<accession>A0A9Q1JLB3</accession>
<dbReference type="Gene3D" id="2.30.30.140">
    <property type="match status" value="1"/>
</dbReference>
<reference evidence="2" key="1">
    <citation type="submission" date="2022-04" db="EMBL/GenBank/DDBJ databases">
        <title>Carnegiea gigantea Genome sequencing and assembly v2.</title>
        <authorList>
            <person name="Copetti D."/>
            <person name="Sanderson M.J."/>
            <person name="Burquez A."/>
            <person name="Wojciechowski M.F."/>
        </authorList>
    </citation>
    <scope>NUCLEOTIDE SEQUENCE</scope>
    <source>
        <strain evidence="2">SGP5-SGP5p</strain>
        <tissue evidence="2">Aerial part</tissue>
    </source>
</reference>
<proteinExistence type="predicted"/>
<dbReference type="EMBL" id="JAKOGI010001978">
    <property type="protein sequence ID" value="KAJ8423378.1"/>
    <property type="molecule type" value="Genomic_DNA"/>
</dbReference>
<dbReference type="InterPro" id="IPR008395">
    <property type="entry name" value="Agenet-like_dom"/>
</dbReference>
<gene>
    <name evidence="2" type="ORF">Cgig2_034206</name>
</gene>
<evidence type="ECO:0000313" key="3">
    <source>
        <dbReference type="Proteomes" id="UP001153076"/>
    </source>
</evidence>
<name>A0A9Q1JLB3_9CARY</name>
<dbReference type="Proteomes" id="UP001153076">
    <property type="component" value="Unassembled WGS sequence"/>
</dbReference>
<organism evidence="2 3">
    <name type="scientific">Carnegiea gigantea</name>
    <dbReference type="NCBI Taxonomy" id="171969"/>
    <lineage>
        <taxon>Eukaryota</taxon>
        <taxon>Viridiplantae</taxon>
        <taxon>Streptophyta</taxon>
        <taxon>Embryophyta</taxon>
        <taxon>Tracheophyta</taxon>
        <taxon>Spermatophyta</taxon>
        <taxon>Magnoliopsida</taxon>
        <taxon>eudicotyledons</taxon>
        <taxon>Gunneridae</taxon>
        <taxon>Pentapetalae</taxon>
        <taxon>Caryophyllales</taxon>
        <taxon>Cactineae</taxon>
        <taxon>Cactaceae</taxon>
        <taxon>Cactoideae</taxon>
        <taxon>Echinocereeae</taxon>
        <taxon>Carnegiea</taxon>
    </lineage>
</organism>
<feature type="domain" description="Agenet" evidence="1">
    <location>
        <begin position="72"/>
        <end position="132"/>
    </location>
</feature>